<dbReference type="RefSeq" id="XP_070902278.1">
    <property type="nucleotide sequence ID" value="XM_071044736.1"/>
</dbReference>
<comment type="caution">
    <text evidence="6">The sequence shown here is derived from an EMBL/GenBank/DDBJ whole genome shotgun (WGS) entry which is preliminary data.</text>
</comment>
<dbReference type="PANTHER" id="PTHR31465">
    <property type="entry name" value="PROTEIN RTA1-RELATED"/>
    <property type="match status" value="1"/>
</dbReference>
<evidence type="ECO:0000256" key="3">
    <source>
        <dbReference type="ARBA" id="ARBA00022989"/>
    </source>
</evidence>
<keyword evidence="7" id="KW-1185">Reference proteome</keyword>
<comment type="subcellular location">
    <subcellularLocation>
        <location evidence="1">Membrane</location>
        <topology evidence="1">Multi-pass membrane protein</topology>
    </subcellularLocation>
</comment>
<dbReference type="PANTHER" id="PTHR31465:SF31">
    <property type="entry name" value="DOMAIN PROTEIN, PUTATIVE (AFU_ORTHOLOGUE AFUA_6G09550)-RELATED"/>
    <property type="match status" value="1"/>
</dbReference>
<name>A0ABR4KV21_9EURO</name>
<gene>
    <name evidence="6" type="ORF">BJX68DRAFT_263615</name>
</gene>
<proteinExistence type="predicted"/>
<keyword evidence="2 5" id="KW-0812">Transmembrane</keyword>
<dbReference type="InterPro" id="IPR007568">
    <property type="entry name" value="RTA1"/>
</dbReference>
<dbReference type="Proteomes" id="UP001610444">
    <property type="component" value="Unassembled WGS sequence"/>
</dbReference>
<evidence type="ECO:0000256" key="1">
    <source>
        <dbReference type="ARBA" id="ARBA00004141"/>
    </source>
</evidence>
<protein>
    <submittedName>
        <fullName evidence="6">Uncharacterized protein</fullName>
    </submittedName>
</protein>
<keyword evidence="4 5" id="KW-0472">Membrane</keyword>
<sequence>MKLVANTRIFRPLLAIRHHELRIAKVEAAGYAARIVSQHDTLALGPYIVQTMLTLVAPIYLTLGRLIVNLGVERASIIRVKYITKIFVVGGVMSFLLQWAEDTWPQWKSASRSS</sequence>
<dbReference type="GeneID" id="98159900"/>
<dbReference type="Pfam" id="PF04479">
    <property type="entry name" value="RTA1"/>
    <property type="match status" value="1"/>
</dbReference>
<feature type="transmembrane region" description="Helical" evidence="5">
    <location>
        <begin position="47"/>
        <end position="68"/>
    </location>
</feature>
<evidence type="ECO:0000313" key="6">
    <source>
        <dbReference type="EMBL" id="KAL2856120.1"/>
    </source>
</evidence>
<evidence type="ECO:0000256" key="2">
    <source>
        <dbReference type="ARBA" id="ARBA00022692"/>
    </source>
</evidence>
<organism evidence="6 7">
    <name type="scientific">Aspergillus pseudodeflectus</name>
    <dbReference type="NCBI Taxonomy" id="176178"/>
    <lineage>
        <taxon>Eukaryota</taxon>
        <taxon>Fungi</taxon>
        <taxon>Dikarya</taxon>
        <taxon>Ascomycota</taxon>
        <taxon>Pezizomycotina</taxon>
        <taxon>Eurotiomycetes</taxon>
        <taxon>Eurotiomycetidae</taxon>
        <taxon>Eurotiales</taxon>
        <taxon>Aspergillaceae</taxon>
        <taxon>Aspergillus</taxon>
        <taxon>Aspergillus subgen. Nidulantes</taxon>
    </lineage>
</organism>
<evidence type="ECO:0000256" key="5">
    <source>
        <dbReference type="SAM" id="Phobius"/>
    </source>
</evidence>
<feature type="transmembrane region" description="Helical" evidence="5">
    <location>
        <begin position="80"/>
        <end position="100"/>
    </location>
</feature>
<accession>A0ABR4KV21</accession>
<evidence type="ECO:0000256" key="4">
    <source>
        <dbReference type="ARBA" id="ARBA00023136"/>
    </source>
</evidence>
<evidence type="ECO:0000313" key="7">
    <source>
        <dbReference type="Proteomes" id="UP001610444"/>
    </source>
</evidence>
<keyword evidence="3 5" id="KW-1133">Transmembrane helix</keyword>
<dbReference type="EMBL" id="JBFXLR010000008">
    <property type="protein sequence ID" value="KAL2856120.1"/>
    <property type="molecule type" value="Genomic_DNA"/>
</dbReference>
<reference evidence="6 7" key="1">
    <citation type="submission" date="2024-07" db="EMBL/GenBank/DDBJ databases">
        <title>Section-level genome sequencing and comparative genomics of Aspergillus sections Usti and Cavernicolus.</title>
        <authorList>
            <consortium name="Lawrence Berkeley National Laboratory"/>
            <person name="Nybo J.L."/>
            <person name="Vesth T.C."/>
            <person name="Theobald S."/>
            <person name="Frisvad J.C."/>
            <person name="Larsen T.O."/>
            <person name="Kjaerboelling I."/>
            <person name="Rothschild-Mancinelli K."/>
            <person name="Lyhne E.K."/>
            <person name="Kogle M.E."/>
            <person name="Barry K."/>
            <person name="Clum A."/>
            <person name="Na H."/>
            <person name="Ledsgaard L."/>
            <person name="Lin J."/>
            <person name="Lipzen A."/>
            <person name="Kuo A."/>
            <person name="Riley R."/>
            <person name="Mondo S."/>
            <person name="LaButti K."/>
            <person name="Haridas S."/>
            <person name="Pangalinan J."/>
            <person name="Salamov A.A."/>
            <person name="Simmons B.A."/>
            <person name="Magnuson J.K."/>
            <person name="Chen J."/>
            <person name="Drula E."/>
            <person name="Henrissat B."/>
            <person name="Wiebenga A."/>
            <person name="Lubbers R.J."/>
            <person name="Gomes A.C."/>
            <person name="Macurrencykelacurrency M.R."/>
            <person name="Stajich J."/>
            <person name="Grigoriev I.V."/>
            <person name="Mortensen U.H."/>
            <person name="De vries R.P."/>
            <person name="Baker S.E."/>
            <person name="Andersen M.R."/>
        </authorList>
    </citation>
    <scope>NUCLEOTIDE SEQUENCE [LARGE SCALE GENOMIC DNA]</scope>
    <source>
        <strain evidence="6 7">CBS 756.74</strain>
    </source>
</reference>